<keyword evidence="1" id="KW-1133">Transmembrane helix</keyword>
<reference evidence="2 3" key="1">
    <citation type="submission" date="2018-09" db="EMBL/GenBank/DDBJ databases">
        <title>Sphingomonas sp. DAC4.</title>
        <authorList>
            <person name="Seo T."/>
        </authorList>
    </citation>
    <scope>NUCLEOTIDE SEQUENCE [LARGE SCALE GENOMIC DNA]</scope>
    <source>
        <strain evidence="2 3">DAC4</strain>
    </source>
</reference>
<dbReference type="EMBL" id="QXTF01000004">
    <property type="protein sequence ID" value="RIX27016.1"/>
    <property type="molecule type" value="Genomic_DNA"/>
</dbReference>
<keyword evidence="3" id="KW-1185">Reference proteome</keyword>
<feature type="transmembrane region" description="Helical" evidence="1">
    <location>
        <begin position="6"/>
        <end position="29"/>
    </location>
</feature>
<evidence type="ECO:0000313" key="3">
    <source>
        <dbReference type="Proteomes" id="UP000285023"/>
    </source>
</evidence>
<accession>A0A418PY65</accession>
<feature type="transmembrane region" description="Helical" evidence="1">
    <location>
        <begin position="173"/>
        <end position="195"/>
    </location>
</feature>
<dbReference type="RefSeq" id="WP_119533672.1">
    <property type="nucleotide sequence ID" value="NZ_QXTF01000004.1"/>
</dbReference>
<feature type="transmembrane region" description="Helical" evidence="1">
    <location>
        <begin position="207"/>
        <end position="228"/>
    </location>
</feature>
<comment type="caution">
    <text evidence="2">The sequence shown here is derived from an EMBL/GenBank/DDBJ whole genome shotgun (WGS) entry which is preliminary data.</text>
</comment>
<feature type="transmembrane region" description="Helical" evidence="1">
    <location>
        <begin position="330"/>
        <end position="348"/>
    </location>
</feature>
<keyword evidence="1" id="KW-0472">Membrane</keyword>
<sequence>MLMRDFYLSGYLPSALVTLGALFALGHLVLGSDRAVMGRAWGGLSLVVFLILLIGLRPISGLYVDMTTYATAFEWAKWDIAKVSLGDPLFDLFTNFSSTVVSVETYFFICAVLYVIPKAWAARLWFGPRWPIAMAAMATSFSFYGFGVNGIRNGIAASICLLALASPKLSQRLLFGTAAVLTHISTGLTLVSYAITARFNSVRGWMLFWFAMIPLSLVTPSALFSRIIELNFDRRTAYFDTVGAVGGTFRWDFIVYSGVGVAAIAYWKFVRRVVDPEFDRLASTYLIANGFWVLINQVSYSNRFAYLSWFLLEIVVLFPLLRQRLTRESFLPVIALILANAAIFFAVVE</sequence>
<feature type="transmembrane region" description="Helical" evidence="1">
    <location>
        <begin position="41"/>
        <end position="59"/>
    </location>
</feature>
<dbReference type="OrthoDB" id="1112074at2"/>
<feature type="transmembrane region" description="Helical" evidence="1">
    <location>
        <begin position="248"/>
        <end position="269"/>
    </location>
</feature>
<evidence type="ECO:0008006" key="4">
    <source>
        <dbReference type="Google" id="ProtNLM"/>
    </source>
</evidence>
<evidence type="ECO:0000313" key="2">
    <source>
        <dbReference type="EMBL" id="RIX27016.1"/>
    </source>
</evidence>
<feature type="transmembrane region" description="Helical" evidence="1">
    <location>
        <begin position="281"/>
        <end position="298"/>
    </location>
</feature>
<feature type="transmembrane region" description="Helical" evidence="1">
    <location>
        <begin position="304"/>
        <end position="321"/>
    </location>
</feature>
<evidence type="ECO:0000256" key="1">
    <source>
        <dbReference type="SAM" id="Phobius"/>
    </source>
</evidence>
<proteinExistence type="predicted"/>
<organism evidence="2 3">
    <name type="scientific">Sphingomonas edaphi</name>
    <dbReference type="NCBI Taxonomy" id="2315689"/>
    <lineage>
        <taxon>Bacteria</taxon>
        <taxon>Pseudomonadati</taxon>
        <taxon>Pseudomonadota</taxon>
        <taxon>Alphaproteobacteria</taxon>
        <taxon>Sphingomonadales</taxon>
        <taxon>Sphingomonadaceae</taxon>
        <taxon>Sphingomonas</taxon>
    </lineage>
</organism>
<keyword evidence="1" id="KW-0812">Transmembrane</keyword>
<protein>
    <recommendedName>
        <fullName evidence="4">EpsG family protein</fullName>
    </recommendedName>
</protein>
<dbReference type="Proteomes" id="UP000285023">
    <property type="component" value="Unassembled WGS sequence"/>
</dbReference>
<gene>
    <name evidence="2" type="ORF">D3M59_10695</name>
</gene>
<name>A0A418PY65_9SPHN</name>
<feature type="transmembrane region" description="Helical" evidence="1">
    <location>
        <begin position="96"/>
        <end position="116"/>
    </location>
</feature>
<dbReference type="AlphaFoldDB" id="A0A418PY65"/>